<dbReference type="PANTHER" id="PTHR33164:SF106">
    <property type="entry name" value="TRANSCRIPTIONAL REGULATORY PROTEIN"/>
    <property type="match status" value="1"/>
</dbReference>
<dbReference type="InterPro" id="IPR000835">
    <property type="entry name" value="HTH_MarR-typ"/>
</dbReference>
<gene>
    <name evidence="2" type="ORF">AN221_28460</name>
</gene>
<dbReference type="RefSeq" id="WP_070203274.1">
    <property type="nucleotide sequence ID" value="NZ_LJGZ01000098.1"/>
</dbReference>
<proteinExistence type="predicted"/>
<dbReference type="PROSITE" id="PS50995">
    <property type="entry name" value="HTH_MARR_2"/>
    <property type="match status" value="1"/>
</dbReference>
<accession>A0A1E7LNB7</accession>
<organism evidence="2 3">
    <name type="scientific">Streptomyces nanshensis</name>
    <dbReference type="NCBI Taxonomy" id="518642"/>
    <lineage>
        <taxon>Bacteria</taxon>
        <taxon>Bacillati</taxon>
        <taxon>Actinomycetota</taxon>
        <taxon>Actinomycetes</taxon>
        <taxon>Kitasatosporales</taxon>
        <taxon>Streptomycetaceae</taxon>
        <taxon>Streptomyces</taxon>
    </lineage>
</organism>
<dbReference type="InterPro" id="IPR036388">
    <property type="entry name" value="WH-like_DNA-bd_sf"/>
</dbReference>
<dbReference type="InterPro" id="IPR039422">
    <property type="entry name" value="MarR/SlyA-like"/>
</dbReference>
<dbReference type="GO" id="GO:0006950">
    <property type="term" value="P:response to stress"/>
    <property type="evidence" value="ECO:0007669"/>
    <property type="project" value="TreeGrafter"/>
</dbReference>
<dbReference type="GO" id="GO:0003677">
    <property type="term" value="F:DNA binding"/>
    <property type="evidence" value="ECO:0007669"/>
    <property type="project" value="UniProtKB-KW"/>
</dbReference>
<evidence type="ECO:0000313" key="2">
    <source>
        <dbReference type="EMBL" id="OEV17423.1"/>
    </source>
</evidence>
<dbReference type="OrthoDB" id="162531at2"/>
<dbReference type="EMBL" id="LJGZ01000098">
    <property type="protein sequence ID" value="OEV17423.1"/>
    <property type="molecule type" value="Genomic_DNA"/>
</dbReference>
<dbReference type="Gene3D" id="1.10.10.10">
    <property type="entry name" value="Winged helix-like DNA-binding domain superfamily/Winged helix DNA-binding domain"/>
    <property type="match status" value="1"/>
</dbReference>
<feature type="domain" description="HTH marR-type" evidence="1">
    <location>
        <begin position="1"/>
        <end position="147"/>
    </location>
</feature>
<dbReference type="SMART" id="SM00347">
    <property type="entry name" value="HTH_MARR"/>
    <property type="match status" value="1"/>
</dbReference>
<dbReference type="Proteomes" id="UP000175971">
    <property type="component" value="Unassembled WGS sequence"/>
</dbReference>
<keyword evidence="2" id="KW-0238">DNA-binding</keyword>
<sequence>MDGKPRAKATPEQAHARMDRLMALGIVAQHDIAGRLGLNITDLTCLGFVLEAQGAGTAATAGELAQRANLTTGAITGVITRLERAGYARRQSDPADRRRVRVVADETAAARLFEVYGPNYQRFAALFADYSPDEIAVLSDWFTRATEIMSASLDEVRGGSTEGS</sequence>
<comment type="caution">
    <text evidence="2">The sequence shown here is derived from an EMBL/GenBank/DDBJ whole genome shotgun (WGS) entry which is preliminary data.</text>
</comment>
<evidence type="ECO:0000313" key="3">
    <source>
        <dbReference type="Proteomes" id="UP000175971"/>
    </source>
</evidence>
<evidence type="ECO:0000259" key="1">
    <source>
        <dbReference type="PROSITE" id="PS50995"/>
    </source>
</evidence>
<dbReference type="PANTHER" id="PTHR33164">
    <property type="entry name" value="TRANSCRIPTIONAL REGULATOR, MARR FAMILY"/>
    <property type="match status" value="1"/>
</dbReference>
<dbReference type="AlphaFoldDB" id="A0A1E7LNB7"/>
<dbReference type="SUPFAM" id="SSF46785">
    <property type="entry name" value="Winged helix' DNA-binding domain"/>
    <property type="match status" value="1"/>
</dbReference>
<dbReference type="Pfam" id="PF12802">
    <property type="entry name" value="MarR_2"/>
    <property type="match status" value="1"/>
</dbReference>
<dbReference type="InterPro" id="IPR036390">
    <property type="entry name" value="WH_DNA-bd_sf"/>
</dbReference>
<dbReference type="PATRIC" id="fig|518642.7.peg.3526"/>
<protein>
    <submittedName>
        <fullName evidence="2">DNA-binding protein</fullName>
    </submittedName>
</protein>
<name>A0A1E7LNB7_9ACTN</name>
<reference evidence="2 3" key="1">
    <citation type="journal article" date="2016" name="Front. Microbiol.">
        <title>Comparative Genomics Analysis of Streptomyces Species Reveals Their Adaptation to the Marine Environment and Their Diversity at the Genomic Level.</title>
        <authorList>
            <person name="Tian X."/>
            <person name="Zhang Z."/>
            <person name="Yang T."/>
            <person name="Chen M."/>
            <person name="Li J."/>
            <person name="Chen F."/>
            <person name="Yang J."/>
            <person name="Li W."/>
            <person name="Zhang B."/>
            <person name="Zhang Z."/>
            <person name="Wu J."/>
            <person name="Zhang C."/>
            <person name="Long L."/>
            <person name="Xiao J."/>
        </authorList>
    </citation>
    <scope>NUCLEOTIDE SEQUENCE [LARGE SCALE GENOMIC DNA]</scope>
    <source>
        <strain evidence="2 3">SCSIO M10372</strain>
    </source>
</reference>
<dbReference type="GO" id="GO:0003700">
    <property type="term" value="F:DNA-binding transcription factor activity"/>
    <property type="evidence" value="ECO:0007669"/>
    <property type="project" value="InterPro"/>
</dbReference>
<keyword evidence="3" id="KW-1185">Reference proteome</keyword>